<dbReference type="AlphaFoldDB" id="A0A4P9WMY8"/>
<feature type="region of interest" description="Disordered" evidence="1">
    <location>
        <begin position="242"/>
        <end position="264"/>
    </location>
</feature>
<reference evidence="3" key="1">
    <citation type="journal article" date="2018" name="Nat. Microbiol.">
        <title>Leveraging single-cell genomics to expand the fungal tree of life.</title>
        <authorList>
            <person name="Ahrendt S.R."/>
            <person name="Quandt C.A."/>
            <person name="Ciobanu D."/>
            <person name="Clum A."/>
            <person name="Salamov A."/>
            <person name="Andreopoulos B."/>
            <person name="Cheng J.F."/>
            <person name="Woyke T."/>
            <person name="Pelin A."/>
            <person name="Henrissat B."/>
            <person name="Reynolds N.K."/>
            <person name="Benny G.L."/>
            <person name="Smith M.E."/>
            <person name="James T.Y."/>
            <person name="Grigoriev I.V."/>
        </authorList>
    </citation>
    <scope>NUCLEOTIDE SEQUENCE [LARGE SCALE GENOMIC DNA]</scope>
</reference>
<evidence type="ECO:0000313" key="2">
    <source>
        <dbReference type="EMBL" id="RKO94439.1"/>
    </source>
</evidence>
<accession>A0A4P9WMY8</accession>
<gene>
    <name evidence="2" type="ORF">BDK51DRAFT_43803</name>
</gene>
<keyword evidence="3" id="KW-1185">Reference proteome</keyword>
<evidence type="ECO:0000256" key="1">
    <source>
        <dbReference type="SAM" id="MobiDB-lite"/>
    </source>
</evidence>
<dbReference type="Proteomes" id="UP000269721">
    <property type="component" value="Unassembled WGS sequence"/>
</dbReference>
<dbReference type="EMBL" id="KZ993897">
    <property type="protein sequence ID" value="RKO94439.1"/>
    <property type="molecule type" value="Genomic_DNA"/>
</dbReference>
<evidence type="ECO:0000313" key="3">
    <source>
        <dbReference type="Proteomes" id="UP000269721"/>
    </source>
</evidence>
<name>A0A4P9WMY8_9FUNG</name>
<protein>
    <submittedName>
        <fullName evidence="2">Uncharacterized protein</fullName>
    </submittedName>
</protein>
<proteinExistence type="predicted"/>
<sequence length="264" mass="29335">MANSNYRMKSFNDPITFSTFESKITLFLKRHKCFTRIIVAYTKEPASSADVQQHLIPIRNLFTPYEVWILLLASNKGTAHKGIFLLNKVYSAGELMDMHHARLPVMQLPLPDLIPSVVVSKTDLLWPLFISLHDLWTKLVCTIGTLTRNNYIAFTIAKVTKVIVGICASITRPTPTTPPVVNREGFAAVFNALELEVKAEVSKSPPGFEKRASAKQHTGAMKMMSRYKGNVNGIELSQSTCNSSGLPKAKSDNHSVQPYEGCPL</sequence>
<organism evidence="2 3">
    <name type="scientific">Blyttiomyces helicus</name>
    <dbReference type="NCBI Taxonomy" id="388810"/>
    <lineage>
        <taxon>Eukaryota</taxon>
        <taxon>Fungi</taxon>
        <taxon>Fungi incertae sedis</taxon>
        <taxon>Chytridiomycota</taxon>
        <taxon>Chytridiomycota incertae sedis</taxon>
        <taxon>Chytridiomycetes</taxon>
        <taxon>Chytridiomycetes incertae sedis</taxon>
        <taxon>Blyttiomyces</taxon>
    </lineage>
</organism>